<dbReference type="Proteomes" id="UP000011713">
    <property type="component" value="Unassembled WGS sequence"/>
</dbReference>
<proteinExistence type="predicted"/>
<accession>M4BS15</accession>
<protein>
    <submittedName>
        <fullName evidence="1">Uncharacterized protein</fullName>
    </submittedName>
</protein>
<dbReference type="EnsemblProtists" id="HpaT809205">
    <property type="protein sequence ID" value="HpaP809205"/>
    <property type="gene ID" value="HpaG809205"/>
</dbReference>
<reference evidence="1" key="2">
    <citation type="submission" date="2015-06" db="UniProtKB">
        <authorList>
            <consortium name="EnsemblProtists"/>
        </authorList>
    </citation>
    <scope>IDENTIFICATION</scope>
    <source>
        <strain evidence="1">Emoy2</strain>
    </source>
</reference>
<dbReference type="InParanoid" id="M4BS15"/>
<dbReference type="VEuPathDB" id="FungiDB:HpaG809205"/>
<reference evidence="2" key="1">
    <citation type="journal article" date="2010" name="Science">
        <title>Signatures of adaptation to obligate biotrophy in the Hyaloperonospora arabidopsidis genome.</title>
        <authorList>
            <person name="Baxter L."/>
            <person name="Tripathy S."/>
            <person name="Ishaque N."/>
            <person name="Boot N."/>
            <person name="Cabral A."/>
            <person name="Kemen E."/>
            <person name="Thines M."/>
            <person name="Ah-Fong A."/>
            <person name="Anderson R."/>
            <person name="Badejoko W."/>
            <person name="Bittner-Eddy P."/>
            <person name="Boore J.L."/>
            <person name="Chibucos M.C."/>
            <person name="Coates M."/>
            <person name="Dehal P."/>
            <person name="Delehaunty K."/>
            <person name="Dong S."/>
            <person name="Downton P."/>
            <person name="Dumas B."/>
            <person name="Fabro G."/>
            <person name="Fronick C."/>
            <person name="Fuerstenberg S.I."/>
            <person name="Fulton L."/>
            <person name="Gaulin E."/>
            <person name="Govers F."/>
            <person name="Hughes L."/>
            <person name="Humphray S."/>
            <person name="Jiang R.H."/>
            <person name="Judelson H."/>
            <person name="Kamoun S."/>
            <person name="Kyung K."/>
            <person name="Meijer H."/>
            <person name="Minx P."/>
            <person name="Morris P."/>
            <person name="Nelson J."/>
            <person name="Phuntumart V."/>
            <person name="Qutob D."/>
            <person name="Rehmany A."/>
            <person name="Rougon-Cardoso A."/>
            <person name="Ryden P."/>
            <person name="Torto-Alalibo T."/>
            <person name="Studholme D."/>
            <person name="Wang Y."/>
            <person name="Win J."/>
            <person name="Wood J."/>
            <person name="Clifton S.W."/>
            <person name="Rogers J."/>
            <person name="Van den Ackerveken G."/>
            <person name="Jones J.D."/>
            <person name="McDowell J.M."/>
            <person name="Beynon J."/>
            <person name="Tyler B.M."/>
        </authorList>
    </citation>
    <scope>NUCLEOTIDE SEQUENCE [LARGE SCALE GENOMIC DNA]</scope>
    <source>
        <strain evidence="2">Emoy2</strain>
    </source>
</reference>
<sequence length="70" mass="7822">MAPLGRKRGVEWAEFDYVEKNGQLKVSRVAFNHCASNVTASSANMRTHLKNARSGNAWSANCRSSYHRPV</sequence>
<dbReference type="EMBL" id="JH598687">
    <property type="status" value="NOT_ANNOTATED_CDS"/>
    <property type="molecule type" value="Genomic_DNA"/>
</dbReference>
<dbReference type="HOGENOM" id="CLU_2763297_0_0_1"/>
<organism evidence="1 2">
    <name type="scientific">Hyaloperonospora arabidopsidis (strain Emoy2)</name>
    <name type="common">Downy mildew agent</name>
    <name type="synonym">Peronospora arabidopsidis</name>
    <dbReference type="NCBI Taxonomy" id="559515"/>
    <lineage>
        <taxon>Eukaryota</taxon>
        <taxon>Sar</taxon>
        <taxon>Stramenopiles</taxon>
        <taxon>Oomycota</taxon>
        <taxon>Peronosporomycetes</taxon>
        <taxon>Peronosporales</taxon>
        <taxon>Peronosporaceae</taxon>
        <taxon>Hyaloperonospora</taxon>
    </lineage>
</organism>
<name>M4BS15_HYAAE</name>
<dbReference type="AlphaFoldDB" id="M4BS15"/>
<evidence type="ECO:0000313" key="1">
    <source>
        <dbReference type="EnsemblProtists" id="HpaP809205"/>
    </source>
</evidence>
<keyword evidence="2" id="KW-1185">Reference proteome</keyword>
<evidence type="ECO:0000313" key="2">
    <source>
        <dbReference type="Proteomes" id="UP000011713"/>
    </source>
</evidence>